<accession>A0ABR2S5U7</accession>
<dbReference type="InterPro" id="IPR008506">
    <property type="entry name" value="SND2/TMEM208"/>
</dbReference>
<organism evidence="2 3">
    <name type="scientific">Hibiscus sabdariffa</name>
    <name type="common">roselle</name>
    <dbReference type="NCBI Taxonomy" id="183260"/>
    <lineage>
        <taxon>Eukaryota</taxon>
        <taxon>Viridiplantae</taxon>
        <taxon>Streptophyta</taxon>
        <taxon>Embryophyta</taxon>
        <taxon>Tracheophyta</taxon>
        <taxon>Spermatophyta</taxon>
        <taxon>Magnoliopsida</taxon>
        <taxon>eudicotyledons</taxon>
        <taxon>Gunneridae</taxon>
        <taxon>Pentapetalae</taxon>
        <taxon>rosids</taxon>
        <taxon>malvids</taxon>
        <taxon>Malvales</taxon>
        <taxon>Malvaceae</taxon>
        <taxon>Malvoideae</taxon>
        <taxon>Hibiscus</taxon>
    </lineage>
</organism>
<evidence type="ECO:0000313" key="3">
    <source>
        <dbReference type="Proteomes" id="UP001396334"/>
    </source>
</evidence>
<dbReference type="PANTHER" id="PTHR33344:SF1">
    <property type="entry name" value="OS06G0214100 PROTEIN"/>
    <property type="match status" value="1"/>
</dbReference>
<feature type="transmembrane region" description="Helical" evidence="1">
    <location>
        <begin position="52"/>
        <end position="72"/>
    </location>
</feature>
<evidence type="ECO:0000256" key="1">
    <source>
        <dbReference type="SAM" id="Phobius"/>
    </source>
</evidence>
<name>A0ABR2S5U7_9ROSI</name>
<evidence type="ECO:0000313" key="2">
    <source>
        <dbReference type="EMBL" id="KAK9020613.1"/>
    </source>
</evidence>
<keyword evidence="3" id="KW-1185">Reference proteome</keyword>
<comment type="caution">
    <text evidence="2">The sequence shown here is derived from an EMBL/GenBank/DDBJ whole genome shotgun (WGS) entry which is preliminary data.</text>
</comment>
<reference evidence="2 3" key="1">
    <citation type="journal article" date="2024" name="G3 (Bethesda)">
        <title>Genome assembly of Hibiscus sabdariffa L. provides insights into metabolisms of medicinal natural products.</title>
        <authorList>
            <person name="Kim T."/>
        </authorList>
    </citation>
    <scope>NUCLEOTIDE SEQUENCE [LARGE SCALE GENOMIC DNA]</scope>
    <source>
        <strain evidence="2">TK-2024</strain>
        <tissue evidence="2">Old leaves</tissue>
    </source>
</reference>
<dbReference type="PANTHER" id="PTHR33344">
    <property type="entry name" value="OS02G0761600 PROTEIN"/>
    <property type="match status" value="1"/>
</dbReference>
<sequence>MRLLIRNLCNHYSSLVTHHRRTKSSFDRSVGGGKAKRIWWDEGEEGGGEPKIILTIYFINIVIALFVLRSLYSSLYIYSNNDNVVKYTPDQIRKMEESVKIRKASEPIELIKLVKRIKQIEKFKTKCHDRRVASYLHDIIYITSFVQVTSIISDKFWYTYLVVSSWSH</sequence>
<keyword evidence="1" id="KW-0812">Transmembrane</keyword>
<dbReference type="Pfam" id="PF05620">
    <property type="entry name" value="TMEM208_SND2"/>
    <property type="match status" value="1"/>
</dbReference>
<keyword evidence="1" id="KW-1133">Transmembrane helix</keyword>
<gene>
    <name evidence="2" type="ORF">V6N11_010632</name>
</gene>
<keyword evidence="1" id="KW-0472">Membrane</keyword>
<dbReference type="EMBL" id="JBBPBN010000016">
    <property type="protein sequence ID" value="KAK9020613.1"/>
    <property type="molecule type" value="Genomic_DNA"/>
</dbReference>
<dbReference type="Proteomes" id="UP001396334">
    <property type="component" value="Unassembled WGS sequence"/>
</dbReference>
<proteinExistence type="predicted"/>
<protein>
    <submittedName>
        <fullName evidence="2">Uncharacterized protein</fullName>
    </submittedName>
</protein>